<dbReference type="SMART" id="SM00147">
    <property type="entry name" value="RasGEF"/>
    <property type="match status" value="1"/>
</dbReference>
<dbReference type="PROSITE" id="PS50212">
    <property type="entry name" value="RASGEF_NTER"/>
    <property type="match status" value="1"/>
</dbReference>
<dbReference type="GO" id="GO:0005886">
    <property type="term" value="C:plasma membrane"/>
    <property type="evidence" value="ECO:0007669"/>
    <property type="project" value="TreeGrafter"/>
</dbReference>
<dbReference type="PROSITE" id="PS50003">
    <property type="entry name" value="PH_DOMAIN"/>
    <property type="match status" value="1"/>
</dbReference>
<dbReference type="OrthoDB" id="546434at2759"/>
<dbReference type="InterPro" id="IPR023578">
    <property type="entry name" value="Ras_GEF_dom_sf"/>
</dbReference>
<feature type="region of interest" description="Disordered" evidence="3">
    <location>
        <begin position="1131"/>
        <end position="1314"/>
    </location>
</feature>
<feature type="domain" description="PH" evidence="4">
    <location>
        <begin position="443"/>
        <end position="547"/>
    </location>
</feature>
<dbReference type="SMART" id="SM00229">
    <property type="entry name" value="RasGEFN"/>
    <property type="match status" value="1"/>
</dbReference>
<dbReference type="Gene3D" id="1.10.840.10">
    <property type="entry name" value="Ras guanine-nucleotide exchange factors catalytic domain"/>
    <property type="match status" value="1"/>
</dbReference>
<dbReference type="Pfam" id="PF00617">
    <property type="entry name" value="RasGEF"/>
    <property type="match status" value="1"/>
</dbReference>
<dbReference type="STRING" id="48698.ENSPFOP00000009229"/>
<dbReference type="SMART" id="SM00325">
    <property type="entry name" value="RhoGEF"/>
    <property type="match status" value="1"/>
</dbReference>
<evidence type="ECO:0000256" key="3">
    <source>
        <dbReference type="SAM" id="MobiDB-lite"/>
    </source>
</evidence>
<reference evidence="9" key="1">
    <citation type="submission" date="2013-10" db="EMBL/GenBank/DDBJ databases">
        <authorList>
            <person name="Schartl M."/>
            <person name="Warren W."/>
        </authorList>
    </citation>
    <scope>NUCLEOTIDE SEQUENCE [LARGE SCALE GENOMIC DNA]</scope>
    <source>
        <strain evidence="9">female</strain>
    </source>
</reference>
<dbReference type="GO" id="GO:0000786">
    <property type="term" value="C:nucleosome"/>
    <property type="evidence" value="ECO:0007669"/>
    <property type="project" value="InterPro"/>
</dbReference>
<dbReference type="InterPro" id="IPR001895">
    <property type="entry name" value="RASGEF_cat_dom"/>
</dbReference>
<dbReference type="SMART" id="SM00233">
    <property type="entry name" value="PH"/>
    <property type="match status" value="1"/>
</dbReference>
<dbReference type="Pfam" id="PF00621">
    <property type="entry name" value="RhoGEF"/>
    <property type="match status" value="1"/>
</dbReference>
<dbReference type="GO" id="GO:0007265">
    <property type="term" value="P:Ras protein signal transduction"/>
    <property type="evidence" value="ECO:0007669"/>
    <property type="project" value="TreeGrafter"/>
</dbReference>
<dbReference type="CTD" id="6654"/>
<dbReference type="Gene3D" id="1.20.900.10">
    <property type="entry name" value="Dbl homology (DH) domain"/>
    <property type="match status" value="1"/>
</dbReference>
<dbReference type="CDD" id="cd00160">
    <property type="entry name" value="RhoGEF"/>
    <property type="match status" value="1"/>
</dbReference>
<dbReference type="CDD" id="cd22915">
    <property type="entry name" value="HFD_SOS1_rpt2"/>
    <property type="match status" value="1"/>
</dbReference>
<dbReference type="Ensembl" id="ENSPFOT00000009241.2">
    <property type="protein sequence ID" value="ENSPFOP00000009229.2"/>
    <property type="gene ID" value="ENSPFOG00000008895.2"/>
</dbReference>
<dbReference type="PANTHER" id="PTHR23113:SF168">
    <property type="entry name" value="SON OF SEVENLESS HOMOLOG 1"/>
    <property type="match status" value="1"/>
</dbReference>
<feature type="compositionally biased region" description="Low complexity" evidence="3">
    <location>
        <begin position="1194"/>
        <end position="1206"/>
    </location>
</feature>
<feature type="compositionally biased region" description="Low complexity" evidence="3">
    <location>
        <begin position="1135"/>
        <end position="1145"/>
    </location>
</feature>
<dbReference type="GeneTree" id="ENSGT00940000155423"/>
<dbReference type="RefSeq" id="XP_007543749.1">
    <property type="nucleotide sequence ID" value="XM_007543687.2"/>
</dbReference>
<keyword evidence="9" id="KW-1185">Reference proteome</keyword>
<dbReference type="Gene3D" id="1.20.870.10">
    <property type="entry name" value="Son of sevenless (SoS) protein Chain: S domain 1"/>
    <property type="match status" value="1"/>
</dbReference>
<dbReference type="InterPro" id="IPR055251">
    <property type="entry name" value="SOS1_NGEF_PH"/>
</dbReference>
<dbReference type="Gene3D" id="6.10.250.3060">
    <property type="match status" value="1"/>
</dbReference>
<dbReference type="InterPro" id="IPR009072">
    <property type="entry name" value="Histone-fold"/>
</dbReference>
<feature type="domain" description="N-terminal Ras-GEF" evidence="7">
    <location>
        <begin position="597"/>
        <end position="739"/>
    </location>
</feature>
<dbReference type="Gene3D" id="2.30.29.30">
    <property type="entry name" value="Pleckstrin-homology domain (PH domain)/Phosphotyrosine-binding domain (PTB)"/>
    <property type="match status" value="1"/>
</dbReference>
<dbReference type="Gene3D" id="1.10.20.10">
    <property type="entry name" value="Histone, subunit A"/>
    <property type="match status" value="1"/>
</dbReference>
<dbReference type="SUPFAM" id="SSF47113">
    <property type="entry name" value="Histone-fold"/>
    <property type="match status" value="1"/>
</dbReference>
<reference evidence="8" key="2">
    <citation type="submission" date="2025-08" db="UniProtKB">
        <authorList>
            <consortium name="Ensembl"/>
        </authorList>
    </citation>
    <scope>IDENTIFICATION</scope>
</reference>
<organism evidence="8 9">
    <name type="scientific">Poecilia formosa</name>
    <name type="common">Amazon molly</name>
    <name type="synonym">Limia formosa</name>
    <dbReference type="NCBI Taxonomy" id="48698"/>
    <lineage>
        <taxon>Eukaryota</taxon>
        <taxon>Metazoa</taxon>
        <taxon>Chordata</taxon>
        <taxon>Craniata</taxon>
        <taxon>Vertebrata</taxon>
        <taxon>Euteleostomi</taxon>
        <taxon>Actinopterygii</taxon>
        <taxon>Neopterygii</taxon>
        <taxon>Teleostei</taxon>
        <taxon>Neoteleostei</taxon>
        <taxon>Acanthomorphata</taxon>
        <taxon>Ovalentaria</taxon>
        <taxon>Atherinomorphae</taxon>
        <taxon>Cyprinodontiformes</taxon>
        <taxon>Poeciliidae</taxon>
        <taxon>Poeciliinae</taxon>
        <taxon>Poecilia</taxon>
    </lineage>
</organism>
<dbReference type="EMBL" id="AYCK01025623">
    <property type="status" value="NOT_ANNOTATED_CDS"/>
    <property type="molecule type" value="Genomic_DNA"/>
</dbReference>
<dbReference type="GO" id="GO:0003677">
    <property type="term" value="F:DNA binding"/>
    <property type="evidence" value="ECO:0007669"/>
    <property type="project" value="InterPro"/>
</dbReference>
<dbReference type="InterPro" id="IPR011993">
    <property type="entry name" value="PH-like_dom_sf"/>
</dbReference>
<dbReference type="FunFam" id="2.30.29.30:FF:000068">
    <property type="entry name" value="Son of sevenless homolog 1 (Drosophila)"/>
    <property type="match status" value="1"/>
</dbReference>
<dbReference type="InterPro" id="IPR000219">
    <property type="entry name" value="DH_dom"/>
</dbReference>
<dbReference type="EMBL" id="AYCK01025622">
    <property type="status" value="NOT_ANNOTATED_CDS"/>
    <property type="molecule type" value="Genomic_DNA"/>
</dbReference>
<keyword evidence="1 2" id="KW-0344">Guanine-nucleotide releasing factor</keyword>
<evidence type="ECO:0000313" key="9">
    <source>
        <dbReference type="Proteomes" id="UP000028760"/>
    </source>
</evidence>
<feature type="domain" description="Ras-GEF" evidence="5">
    <location>
        <begin position="780"/>
        <end position="1019"/>
    </location>
</feature>
<dbReference type="GeneID" id="103131947"/>
<dbReference type="InterPro" id="IPR000651">
    <property type="entry name" value="Ras-like_Gua-exchang_fac_N"/>
</dbReference>
<dbReference type="InterPro" id="IPR036964">
    <property type="entry name" value="RASGEF_cat_dom_sf"/>
</dbReference>
<dbReference type="InterPro" id="IPR008937">
    <property type="entry name" value="Ras-like_GEF"/>
</dbReference>
<dbReference type="InterPro" id="IPR019804">
    <property type="entry name" value="Ras_G-nucl-exch_fac_CS"/>
</dbReference>
<dbReference type="Pfam" id="PF00618">
    <property type="entry name" value="RasGEF_N"/>
    <property type="match status" value="1"/>
</dbReference>
<evidence type="ECO:0000259" key="7">
    <source>
        <dbReference type="PROSITE" id="PS50212"/>
    </source>
</evidence>
<name>A0A087XTX6_POEFO</name>
<dbReference type="PROSITE" id="PS00720">
    <property type="entry name" value="RASGEF"/>
    <property type="match status" value="1"/>
</dbReference>
<evidence type="ECO:0000259" key="4">
    <source>
        <dbReference type="PROSITE" id="PS50003"/>
    </source>
</evidence>
<evidence type="ECO:0000256" key="2">
    <source>
        <dbReference type="PROSITE-ProRule" id="PRU00168"/>
    </source>
</evidence>
<feature type="compositionally biased region" description="Pro residues" evidence="3">
    <location>
        <begin position="1274"/>
        <end position="1294"/>
    </location>
</feature>
<dbReference type="GO" id="GO:0030527">
    <property type="term" value="F:structural constituent of chromatin"/>
    <property type="evidence" value="ECO:0007669"/>
    <property type="project" value="InterPro"/>
</dbReference>
<feature type="compositionally biased region" description="Pro residues" evidence="3">
    <location>
        <begin position="1207"/>
        <end position="1217"/>
    </location>
</feature>
<dbReference type="EMBL" id="AYCK01025625">
    <property type="status" value="NOT_ANNOTATED_CDS"/>
    <property type="molecule type" value="Genomic_DNA"/>
</dbReference>
<dbReference type="InterPro" id="IPR035899">
    <property type="entry name" value="DBL_dom_sf"/>
</dbReference>
<dbReference type="Pfam" id="PF22697">
    <property type="entry name" value="SOS1_NGEF_PH"/>
    <property type="match status" value="1"/>
</dbReference>
<dbReference type="EMBL" id="AYCK01025620">
    <property type="status" value="NOT_ANNOTATED_CDS"/>
    <property type="molecule type" value="Genomic_DNA"/>
</dbReference>
<feature type="region of interest" description="Disordered" evidence="3">
    <location>
        <begin position="1038"/>
        <end position="1114"/>
    </location>
</feature>
<dbReference type="CDD" id="cd00155">
    <property type="entry name" value="RasGEF"/>
    <property type="match status" value="1"/>
</dbReference>
<dbReference type="SUPFAM" id="SSF50729">
    <property type="entry name" value="PH domain-like"/>
    <property type="match status" value="1"/>
</dbReference>
<dbReference type="InterPro" id="IPR001849">
    <property type="entry name" value="PH_domain"/>
</dbReference>
<dbReference type="KEGG" id="pfor:103131947"/>
<dbReference type="InterPro" id="IPR002119">
    <property type="entry name" value="Histone_H2A"/>
</dbReference>
<dbReference type="Proteomes" id="UP000028760">
    <property type="component" value="Unassembled WGS sequence"/>
</dbReference>
<dbReference type="EMBL" id="AYCK01025626">
    <property type="status" value="NOT_ANNOTATED_CDS"/>
    <property type="molecule type" value="Genomic_DNA"/>
</dbReference>
<feature type="compositionally biased region" description="Low complexity" evidence="3">
    <location>
        <begin position="1244"/>
        <end position="1263"/>
    </location>
</feature>
<dbReference type="PROSITE" id="PS50010">
    <property type="entry name" value="DH_2"/>
    <property type="match status" value="1"/>
</dbReference>
<dbReference type="eggNOG" id="KOG3417">
    <property type="taxonomic scope" value="Eukaryota"/>
</dbReference>
<dbReference type="OMA" id="PPLQYEF"/>
<dbReference type="SUPFAM" id="SSF48065">
    <property type="entry name" value="DBL homology domain (DH-domain)"/>
    <property type="match status" value="1"/>
</dbReference>
<dbReference type="CDD" id="cd22914">
    <property type="entry name" value="HFD_SOS1_rpt1"/>
    <property type="match status" value="1"/>
</dbReference>
<evidence type="ECO:0000259" key="5">
    <source>
        <dbReference type="PROSITE" id="PS50009"/>
    </source>
</evidence>
<dbReference type="FunFam" id="1.20.900.10:FF:000015">
    <property type="entry name" value="son of sevenless homolog 1 isoform X1"/>
    <property type="match status" value="1"/>
</dbReference>
<evidence type="ECO:0000259" key="6">
    <source>
        <dbReference type="PROSITE" id="PS50010"/>
    </source>
</evidence>
<sequence length="1329" mass="150245">MQAAQPQYDFFSEDNAGKWRGLLVPALEKVLYQVHPNLKSQQEALQYIEDLILQLLSMLCQAQPRTVQDVEERVQRSFPHPIDKWAIADALAAIEKKKRKNPLALPVDKIHPLLKEVLGYKLDHQVCVYMVAVLEYISADILKLAGNYVRNIRHDDITKQDITVAMCADKVLMDMFHQDEEDMGLFPLLDEEPSANEEQRYCDLVRSFLADGHQYLRQLHLLLKVFREPFASCPTLFSTQDVDSIFGRLVDIQEVTVKLLGLLEDTVEMTDEGSPHPLVGSCFEDLAEELAFDPYEAYAQEVLHPAFHDHFLDLVTKPGASVHLQSICEGFKEAVRYVLPRLLLTPVYHCLHLLDTLKQLEERSEDEEDKECLRQAITALLNLQSSLERICSRSLAKRRLSEPACRLHSQQVKSKHLAIRRMKDVQRSIDGWEGMDIAQCCNEFIMEGTLSRVGAKHERHIFLFDGLMISCKAGHAPPRLPGAAAAEFRLKEKFLMRKVRVVDREDRDGEWRHAFEVAPKDGGGVLFAAKSAEEKNGWMAALVSLQYRGTLERMLDQALLQDEEQQMRLPSVRRYRFAEPDSDQNVVFEDSVQSKSGIPVIKAGTVLKLIERLTFHLYADPNFVRTFLTTYRSFCRPGELLDLLVERFDIPEPAPAESEPMDGLEQLLSADLKRFRKEFVQPVQLRVLNVCRHWVEHHFYDFERDPGLLSRLEDFIASVRGKAMRKWVESITKIIQRKQQVQVSQVSPPPSITFQNSPPPIEWHLCRQGAVETFDLMTLHPIEVARQLTLLESDFYRAVRPSELVGSVWTKEDKELHSPNLLRMIRHTTNLTLWLEKCIVETENLEERVAVVSRIIEILQVFQELNNFNGVLEVVSAMNSSPVYRLDHTFEQIPSRQRKILEEAHELSEDHYKKYLAKLRSINPPCVPFFGIYLTNILKTEEGNPDFLRRHGKDLINFSKRRKVAEITGEIQQYQNQPYCLSVEPDIRKFLENLNPMEDMSEKDFADHLFNKSLEIEPRNTRSLPRFVKRYTCPLKSPGIRPTSARVGTMRHPTPLQNEPRKISYNRVTDSESEGGVISAPNSPRTPLTPPPASAASSSTDVGSVFDSPQGPSSPFHSTCDSIFAVISLPHGPRSSSVSSMVSFSRTAEDTAVPPPVPPRRRPESAPSESSPSKIQSALDSPPAVPPRQPTCKLLPPRYSSLSSSPPDSPPLLPPREPLSSPLHLLPPPQGRSRCDVLSQAFFPSSSSSSSLSSTPAPLSSSPPLTPTGRKMPFPSPPLDGPPVPPRHSVPKLPPKTYKRESLSNAPPAGHAPCSAVGHLVKEAELETL</sequence>
<dbReference type="SUPFAM" id="SSF48366">
    <property type="entry name" value="Ras GEF"/>
    <property type="match status" value="1"/>
</dbReference>
<evidence type="ECO:0000313" key="8">
    <source>
        <dbReference type="Ensembl" id="ENSPFOP00000009229.2"/>
    </source>
</evidence>
<dbReference type="EMBL" id="AYCK01025621">
    <property type="status" value="NOT_ANNOTATED_CDS"/>
    <property type="molecule type" value="Genomic_DNA"/>
</dbReference>
<dbReference type="FunFam" id="1.10.20.10:FF:000029">
    <property type="entry name" value="son of sevenless homolog 1 isoform X1"/>
    <property type="match status" value="1"/>
</dbReference>
<proteinExistence type="predicted"/>
<dbReference type="GO" id="GO:0046982">
    <property type="term" value="F:protein heterodimerization activity"/>
    <property type="evidence" value="ECO:0007669"/>
    <property type="project" value="InterPro"/>
</dbReference>
<dbReference type="CDD" id="cd06224">
    <property type="entry name" value="REM"/>
    <property type="match status" value="1"/>
</dbReference>
<dbReference type="SMART" id="SM00414">
    <property type="entry name" value="H2A"/>
    <property type="match status" value="1"/>
</dbReference>
<evidence type="ECO:0000256" key="1">
    <source>
        <dbReference type="ARBA" id="ARBA00022658"/>
    </source>
</evidence>
<dbReference type="EMBL" id="AYCK01025624">
    <property type="status" value="NOT_ANNOTATED_CDS"/>
    <property type="molecule type" value="Genomic_DNA"/>
</dbReference>
<reference evidence="8" key="3">
    <citation type="submission" date="2025-09" db="UniProtKB">
        <authorList>
            <consortium name="Ensembl"/>
        </authorList>
    </citation>
    <scope>IDENTIFICATION</scope>
</reference>
<accession>A0A087XTX6</accession>
<dbReference type="GO" id="GO:0005085">
    <property type="term" value="F:guanyl-nucleotide exchange factor activity"/>
    <property type="evidence" value="ECO:0007669"/>
    <property type="project" value="UniProtKB-KW"/>
</dbReference>
<dbReference type="PANTHER" id="PTHR23113">
    <property type="entry name" value="GUANINE NUCLEOTIDE EXCHANGE FACTOR"/>
    <property type="match status" value="1"/>
</dbReference>
<dbReference type="PROSITE" id="PS50009">
    <property type="entry name" value="RASGEF_CAT"/>
    <property type="match status" value="1"/>
</dbReference>
<protein>
    <submittedName>
        <fullName evidence="8">Son of sevenless homolog 1 (Drosophila)</fullName>
    </submittedName>
</protein>
<feature type="domain" description="DH" evidence="6">
    <location>
        <begin position="200"/>
        <end position="390"/>
    </location>
</feature>